<dbReference type="EMBL" id="JBIPKE010000011">
    <property type="protein sequence ID" value="MFH6982286.1"/>
    <property type="molecule type" value="Genomic_DNA"/>
</dbReference>
<evidence type="ECO:0000313" key="3">
    <source>
        <dbReference type="Proteomes" id="UP001610063"/>
    </source>
</evidence>
<feature type="transmembrane region" description="Helical" evidence="1">
    <location>
        <begin position="20"/>
        <end position="38"/>
    </location>
</feature>
<keyword evidence="1" id="KW-0812">Transmembrane</keyword>
<keyword evidence="1" id="KW-1133">Transmembrane helix</keyword>
<protein>
    <submittedName>
        <fullName evidence="2">DUF4956 domain-containing protein</fullName>
    </submittedName>
</protein>
<sequence>MFDKFLEGNQYYDYPSFEVAVFSLLLALVLSTSIAYIYRFTNGDEFYSKSFFQAMVLSALVTSMIMMAVGNNLAVGFGIIGAVAIIRFRTNIQNPRNVIFIFAALSVGIASGVHGYAVGIAGTIIFCITAILLYWSPAGGKMSHKFEVICQSSDHELIQEVKAYLIARSKSFDELELRKRTELNNRYEYLIFLEDESHILEIFEYLQSLEGISDVRIIKKPIPEQL</sequence>
<proteinExistence type="predicted"/>
<keyword evidence="3" id="KW-1185">Reference proteome</keyword>
<dbReference type="InterPro" id="IPR032531">
    <property type="entry name" value="DUF4956"/>
</dbReference>
<gene>
    <name evidence="2" type="ORF">ACHKAR_02495</name>
</gene>
<feature type="transmembrane region" description="Helical" evidence="1">
    <location>
        <begin position="119"/>
        <end position="136"/>
    </location>
</feature>
<organism evidence="2 3">
    <name type="scientific">Marinoscillum luteum</name>
    <dbReference type="NCBI Taxonomy" id="861051"/>
    <lineage>
        <taxon>Bacteria</taxon>
        <taxon>Pseudomonadati</taxon>
        <taxon>Bacteroidota</taxon>
        <taxon>Cytophagia</taxon>
        <taxon>Cytophagales</taxon>
        <taxon>Reichenbachiellaceae</taxon>
        <taxon>Marinoscillum</taxon>
    </lineage>
</organism>
<accession>A0ABW7N3X7</accession>
<feature type="transmembrane region" description="Helical" evidence="1">
    <location>
        <begin position="73"/>
        <end position="90"/>
    </location>
</feature>
<dbReference type="RefSeq" id="WP_395416033.1">
    <property type="nucleotide sequence ID" value="NZ_JBIPKE010000011.1"/>
</dbReference>
<comment type="caution">
    <text evidence="2">The sequence shown here is derived from an EMBL/GenBank/DDBJ whole genome shotgun (WGS) entry which is preliminary data.</text>
</comment>
<evidence type="ECO:0000313" key="2">
    <source>
        <dbReference type="EMBL" id="MFH6982286.1"/>
    </source>
</evidence>
<dbReference type="Pfam" id="PF16316">
    <property type="entry name" value="DUF4956"/>
    <property type="match status" value="1"/>
</dbReference>
<reference evidence="2 3" key="1">
    <citation type="journal article" date="2013" name="Int. J. Syst. Evol. Microbiol.">
        <title>Marinoscillum luteum sp. nov., isolated from marine sediment.</title>
        <authorList>
            <person name="Cha I.T."/>
            <person name="Park S.J."/>
            <person name="Kim S.J."/>
            <person name="Kim J.G."/>
            <person name="Jung M.Y."/>
            <person name="Shin K.S."/>
            <person name="Kwon K.K."/>
            <person name="Yang S.H."/>
            <person name="Seo Y.S."/>
            <person name="Rhee S.K."/>
        </authorList>
    </citation>
    <scope>NUCLEOTIDE SEQUENCE [LARGE SCALE GENOMIC DNA]</scope>
    <source>
        <strain evidence="2 3">KCTC 23939</strain>
    </source>
</reference>
<keyword evidence="1" id="KW-0472">Membrane</keyword>
<name>A0ABW7N3X7_9BACT</name>
<dbReference type="Proteomes" id="UP001610063">
    <property type="component" value="Unassembled WGS sequence"/>
</dbReference>
<evidence type="ECO:0000256" key="1">
    <source>
        <dbReference type="SAM" id="Phobius"/>
    </source>
</evidence>